<dbReference type="EMBL" id="ML143398">
    <property type="protein sequence ID" value="TBU31577.1"/>
    <property type="molecule type" value="Genomic_DNA"/>
</dbReference>
<name>A0A4Q9MVY6_9APHY</name>
<gene>
    <name evidence="1" type="ORF">BD311DRAFT_98202</name>
</gene>
<reference evidence="1" key="1">
    <citation type="submission" date="2019-01" db="EMBL/GenBank/DDBJ databases">
        <title>Draft genome sequences of three monokaryotic isolates of the white-rot basidiomycete fungus Dichomitus squalens.</title>
        <authorList>
            <consortium name="DOE Joint Genome Institute"/>
            <person name="Lopez S.C."/>
            <person name="Andreopoulos B."/>
            <person name="Pangilinan J."/>
            <person name="Lipzen A."/>
            <person name="Riley R."/>
            <person name="Ahrendt S."/>
            <person name="Ng V."/>
            <person name="Barry K."/>
            <person name="Daum C."/>
            <person name="Grigoriev I.V."/>
            <person name="Hilden K.S."/>
            <person name="Makela M.R."/>
            <person name="de Vries R.P."/>
        </authorList>
    </citation>
    <scope>NUCLEOTIDE SEQUENCE [LARGE SCALE GENOMIC DNA]</scope>
    <source>
        <strain evidence="1">OM18370.1</strain>
    </source>
</reference>
<proteinExistence type="predicted"/>
<organism evidence="1">
    <name type="scientific">Dichomitus squalens</name>
    <dbReference type="NCBI Taxonomy" id="114155"/>
    <lineage>
        <taxon>Eukaryota</taxon>
        <taxon>Fungi</taxon>
        <taxon>Dikarya</taxon>
        <taxon>Basidiomycota</taxon>
        <taxon>Agaricomycotina</taxon>
        <taxon>Agaricomycetes</taxon>
        <taxon>Polyporales</taxon>
        <taxon>Polyporaceae</taxon>
        <taxon>Dichomitus</taxon>
    </lineage>
</organism>
<protein>
    <submittedName>
        <fullName evidence="1">Uncharacterized protein</fullName>
    </submittedName>
</protein>
<sequence length="73" mass="8385">MRAGISLTSCSLRSALSVTNERRILRTRSLVEKKDARPAKRQERTLRATPARRNVSIQSCREPVMILYIQQCL</sequence>
<accession>A0A4Q9MVY6</accession>
<dbReference type="AlphaFoldDB" id="A0A4Q9MVY6"/>
<dbReference type="Proteomes" id="UP000292957">
    <property type="component" value="Unassembled WGS sequence"/>
</dbReference>
<evidence type="ECO:0000313" key="1">
    <source>
        <dbReference type="EMBL" id="TBU31577.1"/>
    </source>
</evidence>